<evidence type="ECO:0000313" key="1">
    <source>
        <dbReference type="EMBL" id="GAF84828.1"/>
    </source>
</evidence>
<sequence length="235" mass="27119">RNLHLPVWVAVQPSNKKGGNERWKVANPNGETKVIGYGDIFCLARIGHGTETFTRWVVLEGGYDEMGNSLDKHGSLPVGRLKQNPFYFQEPFKKQWFGYRIHRSNFVVQMLPYGASFKPRGIADWKDTRFVMNFGHLNQYNAKFYKSKYGMGYLVAAQRAPEYSISKRLNAIAYEHAANNWPESIRRVKDNKEVFYVPLSYLEPYAIPDDSLEPKTLHILNWVVTGCDDLIHTNL</sequence>
<organism evidence="1">
    <name type="scientific">marine sediment metagenome</name>
    <dbReference type="NCBI Taxonomy" id="412755"/>
    <lineage>
        <taxon>unclassified sequences</taxon>
        <taxon>metagenomes</taxon>
        <taxon>ecological metagenomes</taxon>
    </lineage>
</organism>
<feature type="non-terminal residue" evidence="1">
    <location>
        <position position="1"/>
    </location>
</feature>
<gene>
    <name evidence="1" type="ORF">S01H1_04532</name>
</gene>
<proteinExistence type="predicted"/>
<reference evidence="1" key="1">
    <citation type="journal article" date="2014" name="Front. Microbiol.">
        <title>High frequency of phylogenetically diverse reductive dehalogenase-homologous genes in deep subseafloor sedimentary metagenomes.</title>
        <authorList>
            <person name="Kawai M."/>
            <person name="Futagami T."/>
            <person name="Toyoda A."/>
            <person name="Takaki Y."/>
            <person name="Nishi S."/>
            <person name="Hori S."/>
            <person name="Arai W."/>
            <person name="Tsubouchi T."/>
            <person name="Morono Y."/>
            <person name="Uchiyama I."/>
            <person name="Ito T."/>
            <person name="Fujiyama A."/>
            <person name="Inagaki F."/>
            <person name="Takami H."/>
        </authorList>
    </citation>
    <scope>NUCLEOTIDE SEQUENCE</scope>
    <source>
        <strain evidence="1">Expedition CK06-06</strain>
    </source>
</reference>
<dbReference type="AlphaFoldDB" id="X0SUG0"/>
<name>X0SUG0_9ZZZZ</name>
<accession>X0SUG0</accession>
<comment type="caution">
    <text evidence="1">The sequence shown here is derived from an EMBL/GenBank/DDBJ whole genome shotgun (WGS) entry which is preliminary data.</text>
</comment>
<dbReference type="EMBL" id="BARS01002391">
    <property type="protein sequence ID" value="GAF84828.1"/>
    <property type="molecule type" value="Genomic_DNA"/>
</dbReference>
<protein>
    <submittedName>
        <fullName evidence="1">Uncharacterized protein</fullName>
    </submittedName>
</protein>